<proteinExistence type="predicted"/>
<protein>
    <submittedName>
        <fullName evidence="1">Uncharacterized protein</fullName>
    </submittedName>
</protein>
<dbReference type="AlphaFoldDB" id="A0A916LHQ0"/>
<reference evidence="2" key="1">
    <citation type="submission" date="2015-03" db="EMBL/GenBank/DDBJ databases">
        <authorList>
            <consortium name="Pathogen Informatics"/>
        </authorList>
    </citation>
    <scope>NUCLEOTIDE SEQUENCE [LARGE SCALE GENOMIC DNA]</scope>
    <source>
        <strain evidence="2">N09902308</strain>
    </source>
</reference>
<dbReference type="Proteomes" id="UP000039021">
    <property type="component" value="Unassembled WGS sequence"/>
</dbReference>
<name>A0A916LHQ0_MYCTX</name>
<evidence type="ECO:0000313" key="1">
    <source>
        <dbReference type="EMBL" id="CPC55309.1"/>
    </source>
</evidence>
<organism evidence="1 2">
    <name type="scientific">Mycobacterium tuberculosis</name>
    <dbReference type="NCBI Taxonomy" id="1773"/>
    <lineage>
        <taxon>Bacteria</taxon>
        <taxon>Bacillati</taxon>
        <taxon>Actinomycetota</taxon>
        <taxon>Actinomycetes</taxon>
        <taxon>Mycobacteriales</taxon>
        <taxon>Mycobacteriaceae</taxon>
        <taxon>Mycobacterium</taxon>
        <taxon>Mycobacterium tuberculosis complex</taxon>
    </lineage>
</organism>
<accession>A0A916LHQ0</accession>
<dbReference type="EMBL" id="CSBK01005301">
    <property type="protein sequence ID" value="CPC55309.1"/>
    <property type="molecule type" value="Genomic_DNA"/>
</dbReference>
<evidence type="ECO:0000313" key="2">
    <source>
        <dbReference type="Proteomes" id="UP000039021"/>
    </source>
</evidence>
<gene>
    <name evidence="1" type="ORF">ERS007739_05721</name>
</gene>
<comment type="caution">
    <text evidence="1">The sequence shown here is derived from an EMBL/GenBank/DDBJ whole genome shotgun (WGS) entry which is preliminary data.</text>
</comment>
<sequence>MKSRVAKFSSSQSLASRSNCSTDFRADSVLGSSRYACPPPE</sequence>